<dbReference type="EMBL" id="BKCJ010094467">
    <property type="protein sequence ID" value="GEX19331.1"/>
    <property type="molecule type" value="Genomic_DNA"/>
</dbReference>
<feature type="compositionally biased region" description="Basic and acidic residues" evidence="1">
    <location>
        <begin position="300"/>
        <end position="327"/>
    </location>
</feature>
<gene>
    <name evidence="2" type="ORF">Tci_291306</name>
</gene>
<evidence type="ECO:0000256" key="1">
    <source>
        <dbReference type="SAM" id="MobiDB-lite"/>
    </source>
</evidence>
<protein>
    <recommendedName>
        <fullName evidence="3">Retrovirus-related Pol polyprotein from transposon TNT 1-94</fullName>
    </recommendedName>
</protein>
<evidence type="ECO:0008006" key="3">
    <source>
        <dbReference type="Google" id="ProtNLM"/>
    </source>
</evidence>
<proteinExistence type="predicted"/>
<feature type="compositionally biased region" description="Polar residues" evidence="1">
    <location>
        <begin position="286"/>
        <end position="299"/>
    </location>
</feature>
<sequence>MATPAPQDRWFRDKHIELVNIIETKRDKTGIVIKNKARLVAQGYNQREVIDYDETFVLGARYHANPKESHLIAVKRIFRKSTLSACQLLEGKLMYWSAKKQQSIAMSSFEAEYVAVAGCCANILWMKSQLSDYDIIYEKSLVLNSYKGIKGEVGTNLNVLVDKTKYAVDGLETAHAVTGTNKDTKNAKKEACLDSNEFNTSPELTSSKYAKEINLEDLSKWVKDVGIDLIDLDSPKDNQPFIVKRMKIKKFMLKRITKDATKENLNTQQIPTTSHVVPPITTTTAQFQSPLLSSPQKNSSKPEGELIKNKGKEAMSHKETKEEESKTSSEPTVRLTGSMVKSSKNKHLKKFYFVTEKGDHLHLTEEQIMEQKRIEESVKANMSKKEVEIRKEELVDLMGKIINYDVRSKGTSLITLKVYRHDGSNETIPNFKANDLHLSEQKEVMQGEIVGSVPDPFSLLVDLNIKSPKCNLAEDKFSFS</sequence>
<name>A0A699H3C6_TANCI</name>
<comment type="caution">
    <text evidence="2">The sequence shown here is derived from an EMBL/GenBank/DDBJ whole genome shotgun (WGS) entry which is preliminary data.</text>
</comment>
<reference evidence="2" key="1">
    <citation type="journal article" date="2019" name="Sci. Rep.">
        <title>Draft genome of Tanacetum cinerariifolium, the natural source of mosquito coil.</title>
        <authorList>
            <person name="Yamashiro T."/>
            <person name="Shiraishi A."/>
            <person name="Satake H."/>
            <person name="Nakayama K."/>
        </authorList>
    </citation>
    <scope>NUCLEOTIDE SEQUENCE</scope>
</reference>
<feature type="region of interest" description="Disordered" evidence="1">
    <location>
        <begin position="286"/>
        <end position="334"/>
    </location>
</feature>
<accession>A0A699H3C6</accession>
<organism evidence="2">
    <name type="scientific">Tanacetum cinerariifolium</name>
    <name type="common">Dalmatian daisy</name>
    <name type="synonym">Chrysanthemum cinerariifolium</name>
    <dbReference type="NCBI Taxonomy" id="118510"/>
    <lineage>
        <taxon>Eukaryota</taxon>
        <taxon>Viridiplantae</taxon>
        <taxon>Streptophyta</taxon>
        <taxon>Embryophyta</taxon>
        <taxon>Tracheophyta</taxon>
        <taxon>Spermatophyta</taxon>
        <taxon>Magnoliopsida</taxon>
        <taxon>eudicotyledons</taxon>
        <taxon>Gunneridae</taxon>
        <taxon>Pentapetalae</taxon>
        <taxon>asterids</taxon>
        <taxon>campanulids</taxon>
        <taxon>Asterales</taxon>
        <taxon>Asteraceae</taxon>
        <taxon>Asteroideae</taxon>
        <taxon>Anthemideae</taxon>
        <taxon>Anthemidinae</taxon>
        <taxon>Tanacetum</taxon>
    </lineage>
</organism>
<dbReference type="AlphaFoldDB" id="A0A699H3C6"/>
<evidence type="ECO:0000313" key="2">
    <source>
        <dbReference type="EMBL" id="GEX19331.1"/>
    </source>
</evidence>